<evidence type="ECO:0000256" key="4">
    <source>
        <dbReference type="ARBA" id="ARBA00022833"/>
    </source>
</evidence>
<dbReference type="GO" id="GO:0004842">
    <property type="term" value="F:ubiquitin-protein transferase activity"/>
    <property type="evidence" value="ECO:0007669"/>
    <property type="project" value="TreeGrafter"/>
</dbReference>
<evidence type="ECO:0000313" key="9">
    <source>
        <dbReference type="Proteomes" id="UP000012174"/>
    </source>
</evidence>
<keyword evidence="4" id="KW-0862">Zinc</keyword>
<dbReference type="SMART" id="SM00326">
    <property type="entry name" value="SH3"/>
    <property type="match status" value="1"/>
</dbReference>
<accession>M7TR21</accession>
<dbReference type="eggNOG" id="KOG0802">
    <property type="taxonomic scope" value="Eukaryota"/>
</dbReference>
<dbReference type="HOGENOM" id="CLU_038705_0_0_1"/>
<proteinExistence type="predicted"/>
<dbReference type="Gene3D" id="3.30.60.90">
    <property type="match status" value="1"/>
</dbReference>
<evidence type="ECO:0000256" key="1">
    <source>
        <dbReference type="ARBA" id="ARBA00022443"/>
    </source>
</evidence>
<dbReference type="InterPro" id="IPR001452">
    <property type="entry name" value="SH3_domain"/>
</dbReference>
<evidence type="ECO:0000256" key="2">
    <source>
        <dbReference type="ARBA" id="ARBA00022723"/>
    </source>
</evidence>
<name>M7TR21_EUTLA</name>
<evidence type="ECO:0000313" key="8">
    <source>
        <dbReference type="EMBL" id="EMR72411.1"/>
    </source>
</evidence>
<dbReference type="Gene3D" id="2.30.30.40">
    <property type="entry name" value="SH3 Domains"/>
    <property type="match status" value="1"/>
</dbReference>
<dbReference type="InterPro" id="IPR052256">
    <property type="entry name" value="E3_ubiquitin-ligase_CHFR"/>
</dbReference>
<dbReference type="PANTHER" id="PTHR16079:SF4">
    <property type="entry name" value="E3 UBIQUITIN-PROTEIN LIGASE CHFR"/>
    <property type="match status" value="1"/>
</dbReference>
<protein>
    <submittedName>
        <fullName evidence="8">Putative ring finger domain-containing protein</fullName>
    </submittedName>
</protein>
<organism evidence="8 9">
    <name type="scientific">Eutypa lata (strain UCR-EL1)</name>
    <name type="common">Grapevine dieback disease fungus</name>
    <name type="synonym">Eutypa armeniacae</name>
    <dbReference type="NCBI Taxonomy" id="1287681"/>
    <lineage>
        <taxon>Eukaryota</taxon>
        <taxon>Fungi</taxon>
        <taxon>Dikarya</taxon>
        <taxon>Ascomycota</taxon>
        <taxon>Pezizomycotina</taxon>
        <taxon>Sordariomycetes</taxon>
        <taxon>Xylariomycetidae</taxon>
        <taxon>Xylariales</taxon>
        <taxon>Diatrypaceae</taxon>
        <taxon>Eutypa</taxon>
    </lineage>
</organism>
<dbReference type="GO" id="GO:0008270">
    <property type="term" value="F:zinc ion binding"/>
    <property type="evidence" value="ECO:0007669"/>
    <property type="project" value="UniProtKB-KW"/>
</dbReference>
<feature type="region of interest" description="Disordered" evidence="6">
    <location>
        <begin position="374"/>
        <end position="412"/>
    </location>
</feature>
<feature type="region of interest" description="Disordered" evidence="6">
    <location>
        <begin position="201"/>
        <end position="253"/>
    </location>
</feature>
<dbReference type="PROSITE" id="PS50002">
    <property type="entry name" value="SH3"/>
    <property type="match status" value="1"/>
</dbReference>
<keyword evidence="2" id="KW-0479">Metal-binding</keyword>
<dbReference type="SUPFAM" id="SSF50044">
    <property type="entry name" value="SH3-domain"/>
    <property type="match status" value="1"/>
</dbReference>
<dbReference type="AlphaFoldDB" id="M7TR21"/>
<dbReference type="GO" id="GO:0016567">
    <property type="term" value="P:protein ubiquitination"/>
    <property type="evidence" value="ECO:0007669"/>
    <property type="project" value="TreeGrafter"/>
</dbReference>
<evidence type="ECO:0000256" key="5">
    <source>
        <dbReference type="PROSITE-ProRule" id="PRU00192"/>
    </source>
</evidence>
<feature type="region of interest" description="Disordered" evidence="6">
    <location>
        <begin position="99"/>
        <end position="138"/>
    </location>
</feature>
<dbReference type="Proteomes" id="UP000012174">
    <property type="component" value="Unassembled WGS sequence"/>
</dbReference>
<keyword evidence="1 5" id="KW-0728">SH3 domain</keyword>
<dbReference type="KEGG" id="ela:UCREL1_537"/>
<dbReference type="GO" id="GO:0005634">
    <property type="term" value="C:nucleus"/>
    <property type="evidence" value="ECO:0007669"/>
    <property type="project" value="TreeGrafter"/>
</dbReference>
<dbReference type="InterPro" id="IPR043145">
    <property type="entry name" value="Znf_ZZ_sf"/>
</dbReference>
<keyword evidence="9" id="KW-1185">Reference proteome</keyword>
<dbReference type="SUPFAM" id="SSF57850">
    <property type="entry name" value="RING/U-box"/>
    <property type="match status" value="2"/>
</dbReference>
<dbReference type="EMBL" id="KB705462">
    <property type="protein sequence ID" value="EMR72411.1"/>
    <property type="molecule type" value="Genomic_DNA"/>
</dbReference>
<keyword evidence="3" id="KW-0863">Zinc-finger</keyword>
<dbReference type="STRING" id="1287681.M7TR21"/>
<gene>
    <name evidence="8" type="ORF">UCREL1_537</name>
</gene>
<sequence>MPTANPTTQSPVETSVDRGLPFSARATAAAQNGTEPSISCSRCNKSHIEYELHYNCATCDDGNWNLCLSCYRAGKGCLHWFGFGYAASAKWEKAAAAAARANEKKQQQAPLEPPHVLTSNRYNPPKQTPGGAEGRRTLTTDDPALRLESGNFCARCLAWANECFWRCDVCNEGAWGFCNACVNQGYSCTHPLLPLTYVAPAPPSPSPPQSSASSVHHQYQNHLTPPGSPRSVSPSSPLPSPSHSPAPSTRRRRPLSATLLTGPNAPVGSGNFKPLTFTTTCDVCRGSIGPTQHRYHCFECTSRVVPDTLPGDYDICTPCYGRLVAEGRIAPENGDGGWRRCLRGHRMAVVGFEETRDGQRRRVLRDVVGGVGLRVEPYPTNTQQQQQQQQQDEDDANRGPQQQPALQKWSWEAPDGPSRLERLVTVDVAAAVPPSQLVGEMAMRTATDQFPPEGGAGARALARWSWYPQPGASDELLFPRGAEVHEVEDVNGDWFYGSYMGAVGLFPSPYVKVVRNAASIAAAVIVAEEW</sequence>
<evidence type="ECO:0000259" key="7">
    <source>
        <dbReference type="PROSITE" id="PS50002"/>
    </source>
</evidence>
<dbReference type="GO" id="GO:0006511">
    <property type="term" value="P:ubiquitin-dependent protein catabolic process"/>
    <property type="evidence" value="ECO:0007669"/>
    <property type="project" value="TreeGrafter"/>
</dbReference>
<evidence type="ECO:0000256" key="3">
    <source>
        <dbReference type="ARBA" id="ARBA00022771"/>
    </source>
</evidence>
<evidence type="ECO:0000256" key="6">
    <source>
        <dbReference type="SAM" id="MobiDB-lite"/>
    </source>
</evidence>
<reference evidence="9" key="1">
    <citation type="journal article" date="2013" name="Genome Announc.">
        <title>Draft genome sequence of the grapevine dieback fungus Eutypa lata UCR-EL1.</title>
        <authorList>
            <person name="Blanco-Ulate B."/>
            <person name="Rolshausen P.E."/>
            <person name="Cantu D."/>
        </authorList>
    </citation>
    <scope>NUCLEOTIDE SEQUENCE [LARGE SCALE GENOMIC DNA]</scope>
    <source>
        <strain evidence="9">UCR-EL1</strain>
    </source>
</reference>
<dbReference type="PANTHER" id="PTHR16079">
    <property type="entry name" value="UBIQUITIN LIGASE PROTEIN CHFR"/>
    <property type="match status" value="1"/>
</dbReference>
<feature type="domain" description="SH3" evidence="7">
    <location>
        <begin position="455"/>
        <end position="516"/>
    </location>
</feature>
<dbReference type="InterPro" id="IPR036028">
    <property type="entry name" value="SH3-like_dom_sf"/>
</dbReference>
<dbReference type="OrthoDB" id="1305878at2759"/>